<dbReference type="KEGG" id="csi:P262_03542"/>
<evidence type="ECO:0000313" key="2">
    <source>
        <dbReference type="Proteomes" id="UP000018545"/>
    </source>
</evidence>
<protein>
    <submittedName>
        <fullName evidence="1">Uncharacterized protein</fullName>
    </submittedName>
</protein>
<dbReference type="Proteomes" id="UP000018545">
    <property type="component" value="Chromosome"/>
</dbReference>
<dbReference type="PATRIC" id="fig|1401659.3.peg.2499"/>
<dbReference type="AlphaFoldDB" id="V5U0I7"/>
<dbReference type="EMBL" id="CP006731">
    <property type="protein sequence ID" value="AHB70893.1"/>
    <property type="molecule type" value="Genomic_DNA"/>
</dbReference>
<reference evidence="1 2" key="1">
    <citation type="journal article" date="2014" name="Genome Announc.">
        <title>Complete Genome Sequence of Cronobacter sakazakii Strain CMCC 45402.</title>
        <authorList>
            <person name="Zhao Z."/>
            <person name="Wang L."/>
            <person name="Wang B."/>
            <person name="Liang H."/>
            <person name="Ye Q."/>
            <person name="Zeng M."/>
        </authorList>
    </citation>
    <scope>NUCLEOTIDE SEQUENCE [LARGE SCALE GENOMIC DNA]</scope>
    <source>
        <strain evidence="2">45402</strain>
    </source>
</reference>
<sequence>MVEAHNNGVRLFKTAQDGLYYITPVQKYEIDKMYDSGLSAQEMIIELQKMIDDSAK</sequence>
<accession>V5U0I7</accession>
<evidence type="ECO:0000313" key="1">
    <source>
        <dbReference type="EMBL" id="AHB70893.1"/>
    </source>
</evidence>
<gene>
    <name evidence="1" type="ORF">P262_03542</name>
</gene>
<proteinExistence type="predicted"/>
<organism evidence="1 2">
    <name type="scientific">Cronobacter malonaticus</name>
    <dbReference type="NCBI Taxonomy" id="413503"/>
    <lineage>
        <taxon>Bacteria</taxon>
        <taxon>Pseudomonadati</taxon>
        <taxon>Pseudomonadota</taxon>
        <taxon>Gammaproteobacteria</taxon>
        <taxon>Enterobacterales</taxon>
        <taxon>Enterobacteriaceae</taxon>
        <taxon>Cronobacter</taxon>
    </lineage>
</organism>
<dbReference type="HOGENOM" id="CLU_3006598_0_0_6"/>
<name>V5U0I7_9ENTR</name>